<dbReference type="Proteomes" id="UP000260644">
    <property type="component" value="Unassembled WGS sequence"/>
</dbReference>
<dbReference type="OrthoDB" id="332676at2"/>
<feature type="active site" description="Charge relay system" evidence="2">
    <location>
        <position position="267"/>
    </location>
</feature>
<dbReference type="InterPro" id="IPR000073">
    <property type="entry name" value="AB_hydrolase_1"/>
</dbReference>
<dbReference type="SUPFAM" id="SSF53474">
    <property type="entry name" value="alpha/beta-Hydrolases"/>
    <property type="match status" value="1"/>
</dbReference>
<dbReference type="RefSeq" id="WP_116977873.1">
    <property type="nucleotide sequence ID" value="NZ_QPMM01000012.1"/>
</dbReference>
<reference evidence="4 5" key="1">
    <citation type="submission" date="2018-07" db="EMBL/GenBank/DDBJ databases">
        <title>Chitinophaga K2CV101002-2 sp. nov., isolated from a monsoon evergreen broad-leaved forest soil.</title>
        <authorList>
            <person name="Lv Y."/>
        </authorList>
    </citation>
    <scope>NUCLEOTIDE SEQUENCE [LARGE SCALE GENOMIC DNA]</scope>
    <source>
        <strain evidence="4 5">GDMCC 1.1288</strain>
    </source>
</reference>
<evidence type="ECO:0000313" key="4">
    <source>
        <dbReference type="EMBL" id="RFS19686.1"/>
    </source>
</evidence>
<proteinExistence type="inferred from homology"/>
<dbReference type="AlphaFoldDB" id="A0A3E1Y4W8"/>
<organism evidence="4 5">
    <name type="scientific">Chitinophaga silvatica</name>
    <dbReference type="NCBI Taxonomy" id="2282649"/>
    <lineage>
        <taxon>Bacteria</taxon>
        <taxon>Pseudomonadati</taxon>
        <taxon>Bacteroidota</taxon>
        <taxon>Chitinophagia</taxon>
        <taxon>Chitinophagales</taxon>
        <taxon>Chitinophagaceae</taxon>
        <taxon>Chitinophaga</taxon>
    </lineage>
</organism>
<comment type="similarity">
    <text evidence="1">Belongs to the AB hydrolase superfamily. AB hydrolase 4 family.</text>
</comment>
<gene>
    <name evidence="4" type="ORF">DVR12_21520</name>
</gene>
<dbReference type="InterPro" id="IPR029058">
    <property type="entry name" value="AB_hydrolase_fold"/>
</dbReference>
<dbReference type="PANTHER" id="PTHR10794:SF94">
    <property type="entry name" value="ESTERASE YHET-RELATED"/>
    <property type="match status" value="1"/>
</dbReference>
<evidence type="ECO:0000256" key="2">
    <source>
        <dbReference type="PIRSR" id="PIRSR005211-1"/>
    </source>
</evidence>
<keyword evidence="5" id="KW-1185">Reference proteome</keyword>
<dbReference type="Pfam" id="PF00561">
    <property type="entry name" value="Abhydrolase_1"/>
    <property type="match status" value="1"/>
</dbReference>
<dbReference type="Gene3D" id="3.40.50.1820">
    <property type="entry name" value="alpha/beta hydrolase"/>
    <property type="match status" value="1"/>
</dbReference>
<dbReference type="InterPro" id="IPR050960">
    <property type="entry name" value="AB_hydrolase_4_sf"/>
</dbReference>
<sequence>MPILQHADYQAPFFMKNRHLLTVYPTLFRKVENVNYRRERLTTPDQDFIDLDFCETGSDKIVVILHGLEGDSTRKYVLGMVHIFNEAGFDTVSLNFRGCSGEPNKNLRFYHSGETGDLHYLINYLVSKQKYNAIHLVGFSLGGNVTLKYLGEHNSEAATYIKSAVAVSVPCDLASGAIELEKSHNKVYMHRFIKSLGEKLMLKAKKYPGEIDLKEYDQIKTFRQFDNRYTAPIHGFGNADNYWKQCSSRFYLPDIKVPTLLINALDDPFLGKECYPFAIAKDHSYLYLQTPEKGGHVGFVNFGNKYYWSEKRALTFLKEGK</sequence>
<dbReference type="PANTHER" id="PTHR10794">
    <property type="entry name" value="ABHYDROLASE DOMAIN-CONTAINING PROTEIN"/>
    <property type="match status" value="1"/>
</dbReference>
<evidence type="ECO:0000256" key="1">
    <source>
        <dbReference type="ARBA" id="ARBA00010884"/>
    </source>
</evidence>
<feature type="active site" description="Charge relay system" evidence="2">
    <location>
        <position position="140"/>
    </location>
</feature>
<feature type="active site" description="Charge relay system" evidence="2">
    <location>
        <position position="296"/>
    </location>
</feature>
<accession>A0A3E1Y4W8</accession>
<evidence type="ECO:0000259" key="3">
    <source>
        <dbReference type="Pfam" id="PF00561"/>
    </source>
</evidence>
<name>A0A3E1Y4W8_9BACT</name>
<dbReference type="GO" id="GO:0047372">
    <property type="term" value="F:monoacylglycerol lipase activity"/>
    <property type="evidence" value="ECO:0007669"/>
    <property type="project" value="TreeGrafter"/>
</dbReference>
<dbReference type="GO" id="GO:0034338">
    <property type="term" value="F:short-chain carboxylesterase activity"/>
    <property type="evidence" value="ECO:0007669"/>
    <property type="project" value="TreeGrafter"/>
</dbReference>
<comment type="caution">
    <text evidence="4">The sequence shown here is derived from an EMBL/GenBank/DDBJ whole genome shotgun (WGS) entry which is preliminary data.</text>
</comment>
<protein>
    <submittedName>
        <fullName evidence="4">Alpha/beta fold hydrolase</fullName>
    </submittedName>
</protein>
<dbReference type="EMBL" id="QPMM01000012">
    <property type="protein sequence ID" value="RFS19686.1"/>
    <property type="molecule type" value="Genomic_DNA"/>
</dbReference>
<dbReference type="InterPro" id="IPR012020">
    <property type="entry name" value="ABHD4"/>
</dbReference>
<evidence type="ECO:0000313" key="5">
    <source>
        <dbReference type="Proteomes" id="UP000260644"/>
    </source>
</evidence>
<dbReference type="PIRSF" id="PIRSF005211">
    <property type="entry name" value="Ab_hydro_YheT"/>
    <property type="match status" value="1"/>
</dbReference>
<keyword evidence="4" id="KW-0378">Hydrolase</keyword>
<feature type="domain" description="AB hydrolase-1" evidence="3">
    <location>
        <begin position="61"/>
        <end position="298"/>
    </location>
</feature>